<dbReference type="InterPro" id="IPR036866">
    <property type="entry name" value="RibonucZ/Hydroxyglut_hydro"/>
</dbReference>
<proteinExistence type="inferred from homology"/>
<dbReference type="Gene3D" id="3.60.15.10">
    <property type="entry name" value="Ribonuclease Z/Hydroxyacylglutathione hydrolase-like"/>
    <property type="match status" value="1"/>
</dbReference>
<evidence type="ECO:0000256" key="1">
    <source>
        <dbReference type="ARBA" id="ARBA00007749"/>
    </source>
</evidence>
<evidence type="ECO:0000256" key="4">
    <source>
        <dbReference type="ARBA" id="ARBA00022833"/>
    </source>
</evidence>
<keyword evidence="2" id="KW-0479">Metal-binding</keyword>
<evidence type="ECO:0000313" key="8">
    <source>
        <dbReference type="Proteomes" id="UP001352263"/>
    </source>
</evidence>
<evidence type="ECO:0000259" key="6">
    <source>
        <dbReference type="SMART" id="SM00849"/>
    </source>
</evidence>
<dbReference type="InterPro" id="IPR051013">
    <property type="entry name" value="MBL_superfamily_lactonases"/>
</dbReference>
<name>A0ABU6J4Y7_9BURK</name>
<dbReference type="Pfam" id="PF00753">
    <property type="entry name" value="Lactamase_B"/>
    <property type="match status" value="1"/>
</dbReference>
<dbReference type="Proteomes" id="UP001352263">
    <property type="component" value="Unassembled WGS sequence"/>
</dbReference>
<reference evidence="7 8" key="1">
    <citation type="submission" date="2023-10" db="EMBL/GenBank/DDBJ databases">
        <title>Noviherbaspirillum sp. CPCC 100848 genome assembly.</title>
        <authorList>
            <person name="Li X.Y."/>
            <person name="Fang X.M."/>
        </authorList>
    </citation>
    <scope>NUCLEOTIDE SEQUENCE [LARGE SCALE GENOMIC DNA]</scope>
    <source>
        <strain evidence="7 8">CPCC 100848</strain>
    </source>
</reference>
<feature type="chain" id="PRO_5046945130" evidence="5">
    <location>
        <begin position="35"/>
        <end position="335"/>
    </location>
</feature>
<dbReference type="SMART" id="SM00849">
    <property type="entry name" value="Lactamase_B"/>
    <property type="match status" value="1"/>
</dbReference>
<dbReference type="PANTHER" id="PTHR42978">
    <property type="entry name" value="QUORUM-QUENCHING LACTONASE YTNP-RELATED-RELATED"/>
    <property type="match status" value="1"/>
</dbReference>
<sequence>MARFRSKTGRQWLLSALFAGAAALSGVLPADALAAPPAKQTTQVPGYYRINIGDIEVTALYDGYVALDTKLLKGASANDIQSLLARMFVASGNGVQTAVNAFLINTGKNLILVDTGAARCFGPTLGVIPDNLRAAGYDKAQVDTVLLTHLHGDHACGLLAAEGRPAFPNATIYAAEDEAAFWLGKDNAAKAPKEVQPFFKMAQDAIEPYVAAGKFKQFNPGDTILPGVVSVPAQGHTPGHAGYMFGPGEGEDQLLVWGDIVHSHAVQFVRPEVAIEFDVDSKKAIATRKSLLAQAAKKKLWVAGAHLPFPGIGHVRSERKGYSWVPVEYSPLQQK</sequence>
<keyword evidence="8" id="KW-1185">Reference proteome</keyword>
<dbReference type="InterPro" id="IPR001279">
    <property type="entry name" value="Metallo-B-lactamas"/>
</dbReference>
<gene>
    <name evidence="7" type="ORF">RY831_05125</name>
</gene>
<evidence type="ECO:0000256" key="3">
    <source>
        <dbReference type="ARBA" id="ARBA00022801"/>
    </source>
</evidence>
<keyword evidence="4" id="KW-0862">Zinc</keyword>
<accession>A0ABU6J4Y7</accession>
<dbReference type="CDD" id="cd07720">
    <property type="entry name" value="OPHC2-like_MBL-fold"/>
    <property type="match status" value="1"/>
</dbReference>
<keyword evidence="5" id="KW-0732">Signal</keyword>
<evidence type="ECO:0000256" key="5">
    <source>
        <dbReference type="SAM" id="SignalP"/>
    </source>
</evidence>
<feature type="domain" description="Metallo-beta-lactamase" evidence="6">
    <location>
        <begin position="98"/>
        <end position="306"/>
    </location>
</feature>
<evidence type="ECO:0000256" key="2">
    <source>
        <dbReference type="ARBA" id="ARBA00022723"/>
    </source>
</evidence>
<feature type="signal peptide" evidence="5">
    <location>
        <begin position="1"/>
        <end position="34"/>
    </location>
</feature>
<dbReference type="SUPFAM" id="SSF56281">
    <property type="entry name" value="Metallo-hydrolase/oxidoreductase"/>
    <property type="match status" value="1"/>
</dbReference>
<keyword evidence="3" id="KW-0378">Hydrolase</keyword>
<comment type="similarity">
    <text evidence="1">Belongs to the metallo-beta-lactamase superfamily.</text>
</comment>
<organism evidence="7 8">
    <name type="scientific">Noviherbaspirillum album</name>
    <dbReference type="NCBI Taxonomy" id="3080276"/>
    <lineage>
        <taxon>Bacteria</taxon>
        <taxon>Pseudomonadati</taxon>
        <taxon>Pseudomonadota</taxon>
        <taxon>Betaproteobacteria</taxon>
        <taxon>Burkholderiales</taxon>
        <taxon>Oxalobacteraceae</taxon>
        <taxon>Noviherbaspirillum</taxon>
    </lineage>
</organism>
<protein>
    <submittedName>
        <fullName evidence="7">MBL fold metallo-hydrolase</fullName>
    </submittedName>
</protein>
<dbReference type="EMBL" id="JAWIIV010000003">
    <property type="protein sequence ID" value="MEC4718518.1"/>
    <property type="molecule type" value="Genomic_DNA"/>
</dbReference>
<dbReference type="RefSeq" id="WP_326505254.1">
    <property type="nucleotide sequence ID" value="NZ_JAWIIV010000003.1"/>
</dbReference>
<evidence type="ECO:0000313" key="7">
    <source>
        <dbReference type="EMBL" id="MEC4718518.1"/>
    </source>
</evidence>
<comment type="caution">
    <text evidence="7">The sequence shown here is derived from an EMBL/GenBank/DDBJ whole genome shotgun (WGS) entry which is preliminary data.</text>
</comment>
<dbReference type="PANTHER" id="PTHR42978:SF6">
    <property type="entry name" value="QUORUM-QUENCHING LACTONASE YTNP-RELATED"/>
    <property type="match status" value="1"/>
</dbReference>